<dbReference type="Gene3D" id="3.50.50.60">
    <property type="entry name" value="FAD/NAD(P)-binding domain"/>
    <property type="match status" value="1"/>
</dbReference>
<dbReference type="AlphaFoldDB" id="A0A1H2RHZ7"/>
<evidence type="ECO:0000313" key="2">
    <source>
        <dbReference type="EMBL" id="SDW19082.1"/>
    </source>
</evidence>
<dbReference type="InterPro" id="IPR051704">
    <property type="entry name" value="FAD_aromatic-hydroxylase"/>
</dbReference>
<evidence type="ECO:0000313" key="3">
    <source>
        <dbReference type="Proteomes" id="UP000199488"/>
    </source>
</evidence>
<accession>A0A1H2RHZ7</accession>
<dbReference type="GO" id="GO:0071949">
    <property type="term" value="F:FAD binding"/>
    <property type="evidence" value="ECO:0007669"/>
    <property type="project" value="InterPro"/>
</dbReference>
<reference evidence="2 3" key="1">
    <citation type="submission" date="2016-10" db="EMBL/GenBank/DDBJ databases">
        <authorList>
            <person name="de Groot N.N."/>
        </authorList>
    </citation>
    <scope>NUCLEOTIDE SEQUENCE [LARGE SCALE GENOMIC DNA]</scope>
    <source>
        <strain evidence="2 3">DSM 23126</strain>
    </source>
</reference>
<name>A0A1H2RHZ7_9BACI</name>
<dbReference type="RefSeq" id="WP_176967635.1">
    <property type="nucleotide sequence ID" value="NZ_FNNC01000001.1"/>
</dbReference>
<dbReference type="PANTHER" id="PTHR46865:SF8">
    <property type="entry name" value="POSSIBLE OXIDOREDUCTASE"/>
    <property type="match status" value="1"/>
</dbReference>
<dbReference type="PANTHER" id="PTHR46865">
    <property type="entry name" value="OXIDOREDUCTASE-RELATED"/>
    <property type="match status" value="1"/>
</dbReference>
<dbReference type="InterPro" id="IPR002938">
    <property type="entry name" value="FAD-bd"/>
</dbReference>
<sequence>MKVLIVGGGIAGLTLADCLLRSGHSVTILEKASKLRTEGYMIDFFGPGYAAAEKMGLLQELEKIHYPIESLKFLNPDGKEKSSIPYQSLRNMVQNKHYNFMRGELERLLYNRIKAQVDFRFGTTVQSITQRSEEVDVTISDGSSLPCDLLVGADGIHSKVRSLIFGNDPSPLHFLGYNTAAFILDAKQMEKKYHHSFNMLIRPNRQVTVYPISGGRLATFFLYKSPKLEKPITREAIARDLRSHYGDLGWIIPELLDSVEKASDLYFDEVSQVQMPEWTKGRVTLIGDACQAVSLIAGQGASMAMAGAWVLSREIEKDTDLSAALQHYERLMQPAIADIQQSGRRFAKWFAPENHVTLWIREIGMRLVFTPPIRRFINLNRTKLPE</sequence>
<proteinExistence type="predicted"/>
<dbReference type="PRINTS" id="PR00420">
    <property type="entry name" value="RNGMNOXGNASE"/>
</dbReference>
<dbReference type="EMBL" id="FNNC01000001">
    <property type="protein sequence ID" value="SDW19082.1"/>
    <property type="molecule type" value="Genomic_DNA"/>
</dbReference>
<protein>
    <submittedName>
        <fullName evidence="2">2-polyprenyl-6-methoxyphenol hydroxylase</fullName>
    </submittedName>
</protein>
<dbReference type="SUPFAM" id="SSF51905">
    <property type="entry name" value="FAD/NAD(P)-binding domain"/>
    <property type="match status" value="1"/>
</dbReference>
<dbReference type="Proteomes" id="UP000199488">
    <property type="component" value="Unassembled WGS sequence"/>
</dbReference>
<dbReference type="InterPro" id="IPR036188">
    <property type="entry name" value="FAD/NAD-bd_sf"/>
</dbReference>
<gene>
    <name evidence="2" type="ORF">SAMN05421781_0782</name>
</gene>
<feature type="domain" description="FAD-binding" evidence="1">
    <location>
        <begin position="2"/>
        <end position="315"/>
    </location>
</feature>
<evidence type="ECO:0000259" key="1">
    <source>
        <dbReference type="Pfam" id="PF01494"/>
    </source>
</evidence>
<organism evidence="2 3">
    <name type="scientific">Marinococcus luteus</name>
    <dbReference type="NCBI Taxonomy" id="1122204"/>
    <lineage>
        <taxon>Bacteria</taxon>
        <taxon>Bacillati</taxon>
        <taxon>Bacillota</taxon>
        <taxon>Bacilli</taxon>
        <taxon>Bacillales</taxon>
        <taxon>Bacillaceae</taxon>
        <taxon>Marinococcus</taxon>
    </lineage>
</organism>
<dbReference type="STRING" id="1122204.SAMN05421781_0782"/>
<keyword evidence="3" id="KW-1185">Reference proteome</keyword>
<dbReference type="Pfam" id="PF01494">
    <property type="entry name" value="FAD_binding_3"/>
    <property type="match status" value="1"/>
</dbReference>